<dbReference type="PANTHER" id="PTHR43567">
    <property type="entry name" value="FLAVOREDOXIN-RELATED-RELATED"/>
    <property type="match status" value="1"/>
</dbReference>
<evidence type="ECO:0000256" key="2">
    <source>
        <dbReference type="ARBA" id="ARBA00022630"/>
    </source>
</evidence>
<dbReference type="InterPro" id="IPR052174">
    <property type="entry name" value="Flavoredoxin"/>
</dbReference>
<dbReference type="RefSeq" id="WP_012673646.1">
    <property type="nucleotide sequence ID" value="NC_012438.1"/>
</dbReference>
<dbReference type="HOGENOM" id="CLU_1488296_0_0_0"/>
<reference evidence="5 6" key="1">
    <citation type="journal article" date="2009" name="J. Bacteriol.">
        <title>Complete and draft genome sequences of six members of the Aquificales.</title>
        <authorList>
            <person name="Reysenbach A.L."/>
            <person name="Hamamura N."/>
            <person name="Podar M."/>
            <person name="Griffiths E."/>
            <person name="Ferreira S."/>
            <person name="Hochstein R."/>
            <person name="Heidelberg J."/>
            <person name="Johnson J."/>
            <person name="Mead D."/>
            <person name="Pohorille A."/>
            <person name="Sarmiento M."/>
            <person name="Schweighofer K."/>
            <person name="Seshadri R."/>
            <person name="Voytek M.A."/>
        </authorList>
    </citation>
    <scope>NUCLEOTIDE SEQUENCE [LARGE SCALE GENOMIC DNA]</scope>
    <source>
        <strain evidence="6">Az-Fu1 / DSM 15241 / OCM 825</strain>
    </source>
</reference>
<evidence type="ECO:0000256" key="1">
    <source>
        <dbReference type="ARBA" id="ARBA00001917"/>
    </source>
</evidence>
<dbReference type="InterPro" id="IPR012349">
    <property type="entry name" value="Split_barrel_FMN-bd"/>
</dbReference>
<dbReference type="KEGG" id="saf:SULAZ_0848"/>
<dbReference type="SUPFAM" id="SSF50475">
    <property type="entry name" value="FMN-binding split barrel"/>
    <property type="match status" value="1"/>
</dbReference>
<protein>
    <submittedName>
        <fullName evidence="5">Putative flavin reductase domain protein FMN-binding</fullName>
    </submittedName>
</protein>
<comment type="cofactor">
    <cofactor evidence="1">
        <name>FMN</name>
        <dbReference type="ChEBI" id="CHEBI:58210"/>
    </cofactor>
</comment>
<dbReference type="AlphaFoldDB" id="C1DUN9"/>
<evidence type="ECO:0000313" key="6">
    <source>
        <dbReference type="Proteomes" id="UP000001369"/>
    </source>
</evidence>
<dbReference type="STRING" id="204536.SULAZ_0848"/>
<dbReference type="EMBL" id="CP001229">
    <property type="protein sequence ID" value="ACN98321.1"/>
    <property type="molecule type" value="Genomic_DNA"/>
</dbReference>
<keyword evidence="2" id="KW-0285">Flavoprotein</keyword>
<dbReference type="Pfam" id="PF01613">
    <property type="entry name" value="Flavin_Reduct"/>
    <property type="match status" value="1"/>
</dbReference>
<proteinExistence type="inferred from homology"/>
<sequence>MEFEKIFKSLPEGNYTHALIPRPTAVVCVKNNPFTVAHHTPVNKDPFIYAISVDKTNYSYSLLLESQDFSINFLPFEFVKHIHTIGKTHGNEVDKWEITNLKHQKGTMIESYIITDSLVIYECKKVNHVEFQDHCLFFGKVVMKHYKKGFIKPNKVRFTLFHGKNFYSTNKHPKKLFFDNL</sequence>
<evidence type="ECO:0000259" key="4">
    <source>
        <dbReference type="SMART" id="SM00903"/>
    </source>
</evidence>
<dbReference type="SMART" id="SM00903">
    <property type="entry name" value="Flavin_Reduct"/>
    <property type="match status" value="1"/>
</dbReference>
<keyword evidence="6" id="KW-1185">Reference proteome</keyword>
<dbReference type="Gene3D" id="2.30.110.10">
    <property type="entry name" value="Electron Transport, Fmn-binding Protein, Chain A"/>
    <property type="match status" value="1"/>
</dbReference>
<dbReference type="GO" id="GO:0016646">
    <property type="term" value="F:oxidoreductase activity, acting on the CH-NH group of donors, NAD or NADP as acceptor"/>
    <property type="evidence" value="ECO:0007669"/>
    <property type="project" value="UniProtKB-ARBA"/>
</dbReference>
<dbReference type="OrthoDB" id="9794638at2"/>
<gene>
    <name evidence="5" type="ordered locus">SULAZ_0848</name>
</gene>
<dbReference type="InterPro" id="IPR002563">
    <property type="entry name" value="Flavin_Rdtase-like_dom"/>
</dbReference>
<feature type="domain" description="Flavin reductase like" evidence="4">
    <location>
        <begin position="19"/>
        <end position="152"/>
    </location>
</feature>
<name>C1DUN9_SULAA</name>
<organism evidence="5 6">
    <name type="scientific">Sulfurihydrogenibium azorense (strain DSM 15241 / OCM 825 / Az-Fu1)</name>
    <dbReference type="NCBI Taxonomy" id="204536"/>
    <lineage>
        <taxon>Bacteria</taxon>
        <taxon>Pseudomonadati</taxon>
        <taxon>Aquificota</taxon>
        <taxon>Aquificia</taxon>
        <taxon>Aquificales</taxon>
        <taxon>Hydrogenothermaceae</taxon>
        <taxon>Sulfurihydrogenibium</taxon>
    </lineage>
</organism>
<dbReference type="eggNOG" id="COG1853">
    <property type="taxonomic scope" value="Bacteria"/>
</dbReference>
<comment type="similarity">
    <text evidence="3">Belongs to the flavoredoxin family.</text>
</comment>
<dbReference type="Proteomes" id="UP000001369">
    <property type="component" value="Chromosome"/>
</dbReference>
<dbReference type="GO" id="GO:0010181">
    <property type="term" value="F:FMN binding"/>
    <property type="evidence" value="ECO:0007669"/>
    <property type="project" value="InterPro"/>
</dbReference>
<evidence type="ECO:0000256" key="3">
    <source>
        <dbReference type="ARBA" id="ARBA00038054"/>
    </source>
</evidence>
<evidence type="ECO:0000313" key="5">
    <source>
        <dbReference type="EMBL" id="ACN98321.1"/>
    </source>
</evidence>
<dbReference type="PANTHER" id="PTHR43567:SF1">
    <property type="entry name" value="FLAVOREDOXIN"/>
    <property type="match status" value="1"/>
</dbReference>
<accession>C1DUN9</accession>